<protein>
    <recommendedName>
        <fullName evidence="4">Sporulation protein</fullName>
    </recommendedName>
</protein>
<reference evidence="2 3" key="1">
    <citation type="submission" date="2019-05" db="EMBL/GenBank/DDBJ databases">
        <title>Genome sequence of Cellulomonas hominis strain CS1.</title>
        <authorList>
            <person name="Belmont J."/>
            <person name="Maclea K.S."/>
        </authorList>
    </citation>
    <scope>NUCLEOTIDE SEQUENCE [LARGE SCALE GENOMIC DNA]</scope>
    <source>
        <strain evidence="2 3">CS1</strain>
    </source>
</reference>
<comment type="caution">
    <text evidence="2">The sequence shown here is derived from an EMBL/GenBank/DDBJ whole genome shotgun (WGS) entry which is preliminary data.</text>
</comment>
<evidence type="ECO:0000313" key="2">
    <source>
        <dbReference type="EMBL" id="TKR23944.1"/>
    </source>
</evidence>
<evidence type="ECO:0000256" key="1">
    <source>
        <dbReference type="SAM" id="Phobius"/>
    </source>
</evidence>
<dbReference type="EMBL" id="SZYE01000053">
    <property type="protein sequence ID" value="TKR23944.1"/>
    <property type="molecule type" value="Genomic_DNA"/>
</dbReference>
<dbReference type="AlphaFoldDB" id="A0A7Z8NQ95"/>
<name>A0A7Z8NQ95_9CELL</name>
<keyword evidence="1" id="KW-1133">Transmembrane helix</keyword>
<keyword evidence="1" id="KW-0812">Transmembrane</keyword>
<accession>A0A7Z8NQ95</accession>
<keyword evidence="1" id="KW-0472">Membrane</keyword>
<dbReference type="RefSeq" id="WP_195969216.1">
    <property type="nucleotide sequence ID" value="NZ_SZYE01000053.1"/>
</dbReference>
<dbReference type="Proteomes" id="UP000308121">
    <property type="component" value="Unassembled WGS sequence"/>
</dbReference>
<proteinExistence type="predicted"/>
<sequence length="89" mass="9328">RWHGGPGRGPLLRGPLWPFGAGRPGGRGVGAADAGGYATRVKPLGVFVVDDEGAHWQPALDLNRIILGGQAVGAVATVALAWALRRRRR</sequence>
<feature type="transmembrane region" description="Helical" evidence="1">
    <location>
        <begin position="65"/>
        <end position="84"/>
    </location>
</feature>
<evidence type="ECO:0000313" key="3">
    <source>
        <dbReference type="Proteomes" id="UP000308121"/>
    </source>
</evidence>
<evidence type="ECO:0008006" key="4">
    <source>
        <dbReference type="Google" id="ProtNLM"/>
    </source>
</evidence>
<organism evidence="2 3">
    <name type="scientific">Cellulomonas hominis</name>
    <dbReference type="NCBI Taxonomy" id="156981"/>
    <lineage>
        <taxon>Bacteria</taxon>
        <taxon>Bacillati</taxon>
        <taxon>Actinomycetota</taxon>
        <taxon>Actinomycetes</taxon>
        <taxon>Micrococcales</taxon>
        <taxon>Cellulomonadaceae</taxon>
        <taxon>Cellulomonas</taxon>
    </lineage>
</organism>
<gene>
    <name evidence="2" type="ORF">FA014_08705</name>
</gene>
<feature type="non-terminal residue" evidence="2">
    <location>
        <position position="1"/>
    </location>
</feature>